<dbReference type="SUPFAM" id="SSF47090">
    <property type="entry name" value="PGBD-like"/>
    <property type="match status" value="1"/>
</dbReference>
<dbReference type="InterPro" id="IPR036365">
    <property type="entry name" value="PGBD-like_sf"/>
</dbReference>
<feature type="domain" description="Peptidoglycan binding-like" evidence="3">
    <location>
        <begin position="74"/>
        <end position="129"/>
    </location>
</feature>
<dbReference type="EMBL" id="LVVZ01000019">
    <property type="protein sequence ID" value="OKL43566.1"/>
    <property type="molecule type" value="Genomic_DNA"/>
</dbReference>
<dbReference type="Gene3D" id="1.10.101.10">
    <property type="entry name" value="PGBD-like superfamily/PGBD"/>
    <property type="match status" value="1"/>
</dbReference>
<dbReference type="InterPro" id="IPR036366">
    <property type="entry name" value="PGBDSf"/>
</dbReference>
<evidence type="ECO:0000256" key="2">
    <source>
        <dbReference type="SAM" id="SignalP"/>
    </source>
</evidence>
<evidence type="ECO:0000259" key="3">
    <source>
        <dbReference type="Pfam" id="PF01471"/>
    </source>
</evidence>
<feature type="chain" id="PRO_5010522103" description="Peptidoglycan binding-like domain-containing protein" evidence="2">
    <location>
        <begin position="36"/>
        <end position="348"/>
    </location>
</feature>
<evidence type="ECO:0000313" key="4">
    <source>
        <dbReference type="EMBL" id="OKL43566.1"/>
    </source>
</evidence>
<organism evidence="4 5">
    <name type="scientific">Pseudovibrio exalbescens</name>
    <dbReference type="NCBI Taxonomy" id="197461"/>
    <lineage>
        <taxon>Bacteria</taxon>
        <taxon>Pseudomonadati</taxon>
        <taxon>Pseudomonadota</taxon>
        <taxon>Alphaproteobacteria</taxon>
        <taxon>Hyphomicrobiales</taxon>
        <taxon>Stappiaceae</taxon>
        <taxon>Pseudovibrio</taxon>
    </lineage>
</organism>
<accession>A0A1U7JFN0</accession>
<keyword evidence="2" id="KW-0732">Signal</keyword>
<name>A0A1U7JFN0_9HYPH</name>
<dbReference type="STRING" id="197461.A3843_13100"/>
<evidence type="ECO:0000313" key="5">
    <source>
        <dbReference type="Proteomes" id="UP000185783"/>
    </source>
</evidence>
<reference evidence="4 5" key="1">
    <citation type="submission" date="2016-03" db="EMBL/GenBank/DDBJ databases">
        <title>Genome sequence of Nesiotobacter sp. nov., a moderately halophilic alphaproteobacterium isolated from the Yellow Sea, China.</title>
        <authorList>
            <person name="Zhang G."/>
            <person name="Zhang R."/>
        </authorList>
    </citation>
    <scope>NUCLEOTIDE SEQUENCE [LARGE SCALE GENOMIC DNA]</scope>
    <source>
        <strain evidence="4 5">WB1-6</strain>
    </source>
</reference>
<dbReference type="Pfam" id="PF01471">
    <property type="entry name" value="PG_binding_1"/>
    <property type="match status" value="1"/>
</dbReference>
<dbReference type="AlphaFoldDB" id="A0A1U7JFN0"/>
<feature type="region of interest" description="Disordered" evidence="1">
    <location>
        <begin position="137"/>
        <end position="167"/>
    </location>
</feature>
<feature type="signal peptide" evidence="2">
    <location>
        <begin position="1"/>
        <end position="35"/>
    </location>
</feature>
<evidence type="ECO:0000256" key="1">
    <source>
        <dbReference type="SAM" id="MobiDB-lite"/>
    </source>
</evidence>
<gene>
    <name evidence="4" type="ORF">A3843_13100</name>
</gene>
<protein>
    <recommendedName>
        <fullName evidence="3">Peptidoglycan binding-like domain-containing protein</fullName>
    </recommendedName>
</protein>
<comment type="caution">
    <text evidence="4">The sequence shown here is derived from an EMBL/GenBank/DDBJ whole genome shotgun (WGS) entry which is preliminary data.</text>
</comment>
<keyword evidence="5" id="KW-1185">Reference proteome</keyword>
<sequence length="348" mass="37086">MQKIQGKVDMNTTIRLAKAATLALAASLPAASAHAGAGDFLVGVGVGAIGKTIYDKATRQPAPPRNVPRASQNREQVRDIQVRLNALGHNAGTADGIMGRKTRAAIYAFQKAQGYTPNGKLTQEQVARLVALTSPDSETNTTTIPVGKSDSGSHSKDQNRAAYTPPTPAIHGLIIGDKASDLGKRLTEIGYTDCEQVEGLYRCTEDLENMMDSLTVATVDNTIYLLYRDLAFKTEVARSALESRMTDTYPTLMSQDDLSRTEDASCTGTLQKPLSAVVAPVSTSPSDPNVLKKVAVACTDYQGIALTGDQTVTRAQILLYDNDPINQALEAGTGVFKAANDVPPDLKF</sequence>
<dbReference type="Proteomes" id="UP000185783">
    <property type="component" value="Unassembled WGS sequence"/>
</dbReference>
<dbReference type="InterPro" id="IPR002477">
    <property type="entry name" value="Peptidoglycan-bd-like"/>
</dbReference>
<proteinExistence type="predicted"/>